<evidence type="ECO:0000313" key="2">
    <source>
        <dbReference type="Proteomes" id="UP000682811"/>
    </source>
</evidence>
<keyword evidence="2" id="KW-1185">Reference proteome</keyword>
<comment type="caution">
    <text evidence="1">The sequence shown here is derived from an EMBL/GenBank/DDBJ whole genome shotgun (WGS) entry which is preliminary data.</text>
</comment>
<dbReference type="AlphaFoldDB" id="A0A919Y7J2"/>
<dbReference type="EMBL" id="BORT01000001">
    <property type="protein sequence ID" value="GIO45571.1"/>
    <property type="molecule type" value="Genomic_DNA"/>
</dbReference>
<dbReference type="Proteomes" id="UP000682811">
    <property type="component" value="Unassembled WGS sequence"/>
</dbReference>
<gene>
    <name evidence="1" type="ORF">J34TS1_03360</name>
</gene>
<protein>
    <submittedName>
        <fullName evidence="1">Uncharacterized protein</fullName>
    </submittedName>
</protein>
<organism evidence="1 2">
    <name type="scientific">Paenibacillus azoreducens</name>
    <dbReference type="NCBI Taxonomy" id="116718"/>
    <lineage>
        <taxon>Bacteria</taxon>
        <taxon>Bacillati</taxon>
        <taxon>Bacillota</taxon>
        <taxon>Bacilli</taxon>
        <taxon>Bacillales</taxon>
        <taxon>Paenibacillaceae</taxon>
        <taxon>Paenibacillus</taxon>
    </lineage>
</organism>
<name>A0A919Y7J2_9BACL</name>
<reference evidence="1 2" key="1">
    <citation type="submission" date="2021-03" db="EMBL/GenBank/DDBJ databases">
        <title>Antimicrobial resistance genes in bacteria isolated from Japanese honey, and their potential for conferring macrolide and lincosamide resistance in the American foulbrood pathogen Paenibacillus larvae.</title>
        <authorList>
            <person name="Okamoto M."/>
            <person name="Kumagai M."/>
            <person name="Kanamori H."/>
            <person name="Takamatsu D."/>
        </authorList>
    </citation>
    <scope>NUCLEOTIDE SEQUENCE [LARGE SCALE GENOMIC DNA]</scope>
    <source>
        <strain evidence="1 2">J34TS1</strain>
    </source>
</reference>
<evidence type="ECO:0000313" key="1">
    <source>
        <dbReference type="EMBL" id="GIO45571.1"/>
    </source>
</evidence>
<proteinExistence type="predicted"/>
<sequence>MIYFTEITIAGFVSDIAVTCFHSIVAKVSFPATVVFDHVVGLALSRELIL</sequence>
<accession>A0A919Y7J2</accession>